<dbReference type="STRING" id="2754.EH55_13250"/>
<sequence>MAKIADLLVRISADNSDLRRKLDATQRQIKDKFGGSAIASSQKALSKLKYLTAGFIGAGVASIKLAANVEQTKMAFETLLGSAEKADAMVRKLTDFAAKTPFQLPGVTKSTQQLLAYGFTAESVIPMLTSVGDAVSGLGGDDEMMQSVIRALGQMKAKAKVSAEEMKQLGEQGINAWQYLSEAAGKSISETQELAKKGAFNAEATIKAILDGMAKQFKGGMEKQSQTVNGLLSTIKDNVVGAARVIGEGLTDAFDLKGVLKRTNAYLTQFTALAEKSGFGKALKEMVPDSLKMGVIGLASAYSAKLAPALYMAATNAVKANSAFLPMIGIVGGIYFAIAELSGVTDVLSPLGESFLQSGIAAIGAYKGISVMTSALQYCRTEWVKGTFFLRDATSIVAKMGNAFTTARLHVIEAGGAMGALKGTVYGLAAAFKSLLAWMGPVGWMALAIGGGVWLGMQAQMKEAERQAGITQAAIEKVNGEFANADSSAIEKAIKASEKKLADLEAQAKKTTSAMSVTANVNTGHKKRSTLKNVQGNKENLEAVGKVRDQIAAEKARQKELGEIYKRRKELEDQLNNVGNLGKIQLPDLLGAGGDDKAAKKQQREYERLVEKAKDTSDRIEDEWIEMTGTKMDVLDKWYADETKAVNENYQRDLTRLEETYSEKRRKILHDEAKERQRTMEEIVRGYSDIRGELAKGSLEGADLDLYEMRKEAEDSYRSVSDFFAKIIADYADGTEQQKQNIRDALKKAGVEFVQTEKDTLDFTAELNAVHVEKEKQLYDDFVRYYSKCKDIQANIDRAYNNNSFAQLKAALSRENALRLSAFEAQRKSMELYQDSWTKANVSGAEQAIDVLDGTRDSFKTFFSDVLTGAKDFGEAFGDFFKSLWADIVDSFAEKWSNQIVNNLLGNMLGQEGGLLGNLFGFDSSQIQQQIAQETTLSSLKIANISAETAAFTAGEATKSAATIAGNEAIAAAAAASLAAQTVASSAAAAAIASAWAPAAAAVSLASFGKNAAPAMAGITATHALSQTLAKGGGGAIGNSVKGAAAFASGGCVSGPGSGTSDSIPAMLSNGEYVVRASAVERLGVPFLDRLNYGGTDIFNTVNRFASGGCVGVPVIKSLDMPGFAAGGYVSLADASITVPEFRAEPERIDLAALSVPAKLLKALVAGHTGERRDEAAEMEVNIYGDINNSADEKRLLNKMNAKMRAALMGGY</sequence>
<dbReference type="InterPro" id="IPR013491">
    <property type="entry name" value="Tape_meas_N"/>
</dbReference>
<dbReference type="EMBL" id="JMKI01000060">
    <property type="protein sequence ID" value="KEJ91137.1"/>
    <property type="molecule type" value="Genomic_DNA"/>
</dbReference>
<keyword evidence="2" id="KW-0472">Membrane</keyword>
<evidence type="ECO:0000259" key="3">
    <source>
        <dbReference type="Pfam" id="PF20155"/>
    </source>
</evidence>
<dbReference type="NCBIfam" id="TIGR02675">
    <property type="entry name" value="tape_meas_nterm"/>
    <property type="match status" value="1"/>
</dbReference>
<accession>A0A073J0E4</accession>
<feature type="coiled-coil region" evidence="1">
    <location>
        <begin position="599"/>
        <end position="667"/>
    </location>
</feature>
<evidence type="ECO:0000256" key="2">
    <source>
        <dbReference type="SAM" id="Phobius"/>
    </source>
</evidence>
<organism evidence="4 5">
    <name type="scientific">Synergistes jonesii</name>
    <dbReference type="NCBI Taxonomy" id="2754"/>
    <lineage>
        <taxon>Bacteria</taxon>
        <taxon>Thermotogati</taxon>
        <taxon>Synergistota</taxon>
        <taxon>Synergistia</taxon>
        <taxon>Synergistales</taxon>
        <taxon>Synergistaceae</taxon>
        <taxon>Synergistes</taxon>
    </lineage>
</organism>
<feature type="coiled-coil region" evidence="1">
    <location>
        <begin position="461"/>
        <end position="514"/>
    </location>
</feature>
<dbReference type="RefSeq" id="WP_037978740.1">
    <property type="nucleotide sequence ID" value="NZ_JMKI01000060.1"/>
</dbReference>
<dbReference type="GeneID" id="90984737"/>
<dbReference type="AlphaFoldDB" id="A0A073J0E4"/>
<dbReference type="Proteomes" id="UP000027665">
    <property type="component" value="Unassembled WGS sequence"/>
</dbReference>
<proteinExistence type="predicted"/>
<gene>
    <name evidence="4" type="ORF">EH55_13250</name>
</gene>
<feature type="domain" description="Tape measure protein N-terminal" evidence="3">
    <location>
        <begin position="63"/>
        <end position="245"/>
    </location>
</feature>
<comment type="caution">
    <text evidence="4">The sequence shown here is derived from an EMBL/GenBank/DDBJ whole genome shotgun (WGS) entry which is preliminary data.</text>
</comment>
<evidence type="ECO:0000313" key="4">
    <source>
        <dbReference type="EMBL" id="KEJ91137.1"/>
    </source>
</evidence>
<keyword evidence="2" id="KW-1133">Transmembrane helix</keyword>
<dbReference type="PATRIC" id="fig|2754.20.peg.2312"/>
<keyword evidence="1" id="KW-0175">Coiled coil</keyword>
<dbReference type="InterPro" id="IPR053058">
    <property type="entry name" value="Mulikevirus_tape_measure"/>
</dbReference>
<keyword evidence="2" id="KW-0812">Transmembrane</keyword>
<feature type="transmembrane region" description="Helical" evidence="2">
    <location>
        <begin position="435"/>
        <end position="457"/>
    </location>
</feature>
<dbReference type="eggNOG" id="COG3064">
    <property type="taxonomic scope" value="Bacteria"/>
</dbReference>
<name>A0A073J0E4_9BACT</name>
<dbReference type="eggNOG" id="COG3941">
    <property type="taxonomic scope" value="Bacteria"/>
</dbReference>
<dbReference type="OrthoDB" id="2366at2"/>
<reference evidence="4 5" key="1">
    <citation type="submission" date="2014-04" db="EMBL/GenBank/DDBJ databases">
        <title>Draft Genome Sequence of Synergistes jonesii.</title>
        <authorList>
            <person name="Coil D.A."/>
            <person name="Eisen J.A."/>
            <person name="Holland-Moritz H.E."/>
        </authorList>
    </citation>
    <scope>NUCLEOTIDE SEQUENCE [LARGE SCALE GENOMIC DNA]</scope>
    <source>
        <strain evidence="4 5">78-1</strain>
    </source>
</reference>
<evidence type="ECO:0000313" key="5">
    <source>
        <dbReference type="Proteomes" id="UP000027665"/>
    </source>
</evidence>
<dbReference type="Pfam" id="PF20155">
    <property type="entry name" value="TMP_3"/>
    <property type="match status" value="1"/>
</dbReference>
<dbReference type="eggNOG" id="COG0419">
    <property type="taxonomic scope" value="Bacteria"/>
</dbReference>
<keyword evidence="5" id="KW-1185">Reference proteome</keyword>
<evidence type="ECO:0000256" key="1">
    <source>
        <dbReference type="SAM" id="Coils"/>
    </source>
</evidence>
<protein>
    <recommendedName>
        <fullName evidence="3">Tape measure protein N-terminal domain-containing protein</fullName>
    </recommendedName>
</protein>
<dbReference type="PANTHER" id="PTHR38812">
    <property type="entry name" value="MU-LIKE PROPHAGE FLUMU PROTEIN GP42"/>
    <property type="match status" value="1"/>
</dbReference>
<dbReference type="PANTHER" id="PTHR38812:SF2">
    <property type="entry name" value="MU-LIKE PROPHAGE FLUMU PROTEIN GP42"/>
    <property type="match status" value="1"/>
</dbReference>